<name>A0ABW5VHY4_9FLAO</name>
<evidence type="ECO:0000313" key="4">
    <source>
        <dbReference type="Proteomes" id="UP001597532"/>
    </source>
</evidence>
<dbReference type="InterPro" id="IPR001296">
    <property type="entry name" value="Glyco_trans_1"/>
</dbReference>
<dbReference type="PANTHER" id="PTHR12526">
    <property type="entry name" value="GLYCOSYLTRANSFERASE"/>
    <property type="match status" value="1"/>
</dbReference>
<sequence length="381" mass="43128">MTRKAPTRILILCSLDKSLISFRGDMMNTLIENGYRVFAAAPDLDQSTAHELTNMGVVPIAYKLQRTGLNPWKDLLSILSIKNIITENNIEIIFPYTIKPVIYGSLAARITQTPVISLITGLGFTFSKGSKNARILQKISEFLYRIALRKNRTVIFQNEDDLALFRDKKIISPSQNTTIVDGSGIHLERYPFRRNNNSSQKIKFIFVARLIREKGTELFMNSAKILKAEFPQAEFHIIGNPDTSPSSISIKELEQLHHQNIIHYHGFQKDVLSLLSEADVFVLPTYYREGIPRSILEALSIGLPIITTDTPGCKETVYRGLNGILIKPLHLDSLTTAMRYFLENSGKIEDMGIESRKLAERRFNVDLINHNILKIINQGLS</sequence>
<dbReference type="CDD" id="cd03808">
    <property type="entry name" value="GT4_CapM-like"/>
    <property type="match status" value="1"/>
</dbReference>
<reference evidence="4" key="1">
    <citation type="journal article" date="2019" name="Int. J. Syst. Evol. Microbiol.">
        <title>The Global Catalogue of Microorganisms (GCM) 10K type strain sequencing project: providing services to taxonomists for standard genome sequencing and annotation.</title>
        <authorList>
            <consortium name="The Broad Institute Genomics Platform"/>
            <consortium name="The Broad Institute Genome Sequencing Center for Infectious Disease"/>
            <person name="Wu L."/>
            <person name="Ma J."/>
        </authorList>
    </citation>
    <scope>NUCLEOTIDE SEQUENCE [LARGE SCALE GENOMIC DNA]</scope>
    <source>
        <strain evidence="4">KCTC 52924</strain>
    </source>
</reference>
<organism evidence="3 4">
    <name type="scientific">Arenibacter antarcticus</name>
    <dbReference type="NCBI Taxonomy" id="2040469"/>
    <lineage>
        <taxon>Bacteria</taxon>
        <taxon>Pseudomonadati</taxon>
        <taxon>Bacteroidota</taxon>
        <taxon>Flavobacteriia</taxon>
        <taxon>Flavobacteriales</taxon>
        <taxon>Flavobacteriaceae</taxon>
        <taxon>Arenibacter</taxon>
    </lineage>
</organism>
<accession>A0ABW5VHY4</accession>
<dbReference type="SUPFAM" id="SSF53756">
    <property type="entry name" value="UDP-Glycosyltransferase/glycogen phosphorylase"/>
    <property type="match status" value="1"/>
</dbReference>
<proteinExistence type="predicted"/>
<dbReference type="Gene3D" id="3.40.50.2000">
    <property type="entry name" value="Glycogen Phosphorylase B"/>
    <property type="match status" value="2"/>
</dbReference>
<evidence type="ECO:0000259" key="2">
    <source>
        <dbReference type="Pfam" id="PF13477"/>
    </source>
</evidence>
<dbReference type="Pfam" id="PF13477">
    <property type="entry name" value="Glyco_trans_4_2"/>
    <property type="match status" value="1"/>
</dbReference>
<comment type="caution">
    <text evidence="3">The sequence shown here is derived from an EMBL/GenBank/DDBJ whole genome shotgun (WGS) entry which is preliminary data.</text>
</comment>
<protein>
    <submittedName>
        <fullName evidence="3">Glycosyltransferase family 4 protein</fullName>
    </submittedName>
</protein>
<dbReference type="InterPro" id="IPR028098">
    <property type="entry name" value="Glyco_trans_4-like_N"/>
</dbReference>
<evidence type="ECO:0000313" key="3">
    <source>
        <dbReference type="EMBL" id="MFD2790567.1"/>
    </source>
</evidence>
<dbReference type="Pfam" id="PF00534">
    <property type="entry name" value="Glycos_transf_1"/>
    <property type="match status" value="1"/>
</dbReference>
<dbReference type="PANTHER" id="PTHR12526:SF638">
    <property type="entry name" value="SPORE COAT PROTEIN SA"/>
    <property type="match status" value="1"/>
</dbReference>
<feature type="domain" description="Glycosyltransferase subfamily 4-like N-terminal" evidence="2">
    <location>
        <begin position="28"/>
        <end position="158"/>
    </location>
</feature>
<dbReference type="Proteomes" id="UP001597532">
    <property type="component" value="Unassembled WGS sequence"/>
</dbReference>
<feature type="domain" description="Glycosyl transferase family 1" evidence="1">
    <location>
        <begin position="194"/>
        <end position="357"/>
    </location>
</feature>
<keyword evidence="4" id="KW-1185">Reference proteome</keyword>
<evidence type="ECO:0000259" key="1">
    <source>
        <dbReference type="Pfam" id="PF00534"/>
    </source>
</evidence>
<dbReference type="RefSeq" id="WP_251806728.1">
    <property type="nucleotide sequence ID" value="NZ_CP166679.1"/>
</dbReference>
<gene>
    <name evidence="3" type="ORF">ACFS1K_12410</name>
</gene>
<dbReference type="EMBL" id="JBHUOK010000030">
    <property type="protein sequence ID" value="MFD2790567.1"/>
    <property type="molecule type" value="Genomic_DNA"/>
</dbReference>